<evidence type="ECO:0000256" key="4">
    <source>
        <dbReference type="ARBA" id="ARBA00022679"/>
    </source>
</evidence>
<dbReference type="PROSITE" id="PS01296">
    <property type="entry name" value="RSMI"/>
    <property type="match status" value="1"/>
</dbReference>
<evidence type="ECO:0000256" key="6">
    <source>
        <dbReference type="HAMAP-Rule" id="MF_01877"/>
    </source>
</evidence>
<feature type="domain" description="Tetrapyrrole methylase" evidence="7">
    <location>
        <begin position="4"/>
        <end position="203"/>
    </location>
</feature>
<keyword evidence="2 6" id="KW-0698">rRNA processing</keyword>
<dbReference type="InterPro" id="IPR014777">
    <property type="entry name" value="4pyrrole_Mease_sub1"/>
</dbReference>
<dbReference type="HAMAP" id="MF_01877">
    <property type="entry name" value="16SrRNA_methyltr_I"/>
    <property type="match status" value="1"/>
</dbReference>
<dbReference type="InterPro" id="IPR035996">
    <property type="entry name" value="4pyrrol_Methylase_sf"/>
</dbReference>
<dbReference type="Gene3D" id="3.30.950.10">
    <property type="entry name" value="Methyltransferase, Cobalt-precorrin-4 Transmethylase, Domain 2"/>
    <property type="match status" value="1"/>
</dbReference>
<evidence type="ECO:0000256" key="1">
    <source>
        <dbReference type="ARBA" id="ARBA00022490"/>
    </source>
</evidence>
<keyword evidence="3 6" id="KW-0489">Methyltransferase</keyword>
<dbReference type="PANTHER" id="PTHR46111">
    <property type="entry name" value="RIBOSOMAL RNA SMALL SUBUNIT METHYLTRANSFERASE I"/>
    <property type="match status" value="1"/>
</dbReference>
<reference evidence="8" key="1">
    <citation type="submission" date="2021-11" db="EMBL/GenBank/DDBJ databases">
        <authorList>
            <person name="Qingchun L."/>
            <person name="Dong Z."/>
            <person name="Zongwei Q."/>
            <person name="Jia Z."/>
            <person name="Duotao L."/>
        </authorList>
    </citation>
    <scope>NUCLEOTIDE SEQUENCE</scope>
    <source>
        <strain evidence="8">WLY-B-L2</strain>
    </source>
</reference>
<comment type="catalytic activity">
    <reaction evidence="6">
        <text>cytidine(1402) in 16S rRNA + S-adenosyl-L-methionine = 2'-O-methylcytidine(1402) in 16S rRNA + S-adenosyl-L-homocysteine + H(+)</text>
        <dbReference type="Rhea" id="RHEA:42924"/>
        <dbReference type="Rhea" id="RHEA-COMP:10285"/>
        <dbReference type="Rhea" id="RHEA-COMP:10286"/>
        <dbReference type="ChEBI" id="CHEBI:15378"/>
        <dbReference type="ChEBI" id="CHEBI:57856"/>
        <dbReference type="ChEBI" id="CHEBI:59789"/>
        <dbReference type="ChEBI" id="CHEBI:74495"/>
        <dbReference type="ChEBI" id="CHEBI:82748"/>
        <dbReference type="EC" id="2.1.1.198"/>
    </reaction>
</comment>
<dbReference type="SUPFAM" id="SSF53790">
    <property type="entry name" value="Tetrapyrrole methylase"/>
    <property type="match status" value="1"/>
</dbReference>
<comment type="function">
    <text evidence="6">Catalyzes the 2'-O-methylation of the ribose of cytidine 1402 (C1402) in 16S rRNA.</text>
</comment>
<dbReference type="InterPro" id="IPR014776">
    <property type="entry name" value="4pyrrole_Mease_sub2"/>
</dbReference>
<keyword evidence="9" id="KW-1185">Reference proteome</keyword>
<keyword evidence="5 6" id="KW-0949">S-adenosyl-L-methionine</keyword>
<accession>A0ABS8N1S5</accession>
<dbReference type="InterPro" id="IPR018063">
    <property type="entry name" value="SAM_MeTrfase_RsmI_CS"/>
</dbReference>
<dbReference type="InterPro" id="IPR000878">
    <property type="entry name" value="4pyrrol_Mease"/>
</dbReference>
<evidence type="ECO:0000313" key="8">
    <source>
        <dbReference type="EMBL" id="MCC9293755.1"/>
    </source>
</evidence>
<evidence type="ECO:0000256" key="3">
    <source>
        <dbReference type="ARBA" id="ARBA00022603"/>
    </source>
</evidence>
<dbReference type="InterPro" id="IPR008189">
    <property type="entry name" value="rRNA_ssu_MeTfrase_I"/>
</dbReference>
<keyword evidence="1 6" id="KW-0963">Cytoplasm</keyword>
<name>A0ABS8N1S5_9CLOT</name>
<dbReference type="PIRSF" id="PIRSF005917">
    <property type="entry name" value="MTase_YraL"/>
    <property type="match status" value="1"/>
</dbReference>
<evidence type="ECO:0000259" key="7">
    <source>
        <dbReference type="Pfam" id="PF00590"/>
    </source>
</evidence>
<protein>
    <recommendedName>
        <fullName evidence="6">Ribosomal RNA small subunit methyltransferase I</fullName>
        <ecNumber evidence="6">2.1.1.198</ecNumber>
    </recommendedName>
    <alternativeName>
        <fullName evidence="6">16S rRNA 2'-O-ribose C1402 methyltransferase</fullName>
    </alternativeName>
    <alternativeName>
        <fullName evidence="6">rRNA (cytidine-2'-O-)-methyltransferase RsmI</fullName>
    </alternativeName>
</protein>
<dbReference type="NCBIfam" id="TIGR00096">
    <property type="entry name" value="16S rRNA (cytidine(1402)-2'-O)-methyltransferase"/>
    <property type="match status" value="1"/>
</dbReference>
<comment type="similarity">
    <text evidence="6">Belongs to the methyltransferase superfamily. RsmI family.</text>
</comment>
<organism evidence="8 9">
    <name type="scientific">Clostridium aromativorans</name>
    <dbReference type="NCBI Taxonomy" id="2836848"/>
    <lineage>
        <taxon>Bacteria</taxon>
        <taxon>Bacillati</taxon>
        <taxon>Bacillota</taxon>
        <taxon>Clostridia</taxon>
        <taxon>Eubacteriales</taxon>
        <taxon>Clostridiaceae</taxon>
        <taxon>Clostridium</taxon>
    </lineage>
</organism>
<dbReference type="CDD" id="cd11648">
    <property type="entry name" value="RsmI"/>
    <property type="match status" value="1"/>
</dbReference>
<dbReference type="Gene3D" id="3.40.1010.10">
    <property type="entry name" value="Cobalt-precorrin-4 Transmethylase, Domain 1"/>
    <property type="match status" value="1"/>
</dbReference>
<dbReference type="EMBL" id="JAJJPB010000001">
    <property type="protein sequence ID" value="MCC9293755.1"/>
    <property type="molecule type" value="Genomic_DNA"/>
</dbReference>
<dbReference type="EC" id="2.1.1.198" evidence="6"/>
<dbReference type="Pfam" id="PF00590">
    <property type="entry name" value="TP_methylase"/>
    <property type="match status" value="1"/>
</dbReference>
<keyword evidence="4 6" id="KW-0808">Transferase</keyword>
<dbReference type="Proteomes" id="UP001165422">
    <property type="component" value="Unassembled WGS sequence"/>
</dbReference>
<dbReference type="PANTHER" id="PTHR46111:SF1">
    <property type="entry name" value="RIBOSOMAL RNA SMALL SUBUNIT METHYLTRANSFERASE I"/>
    <property type="match status" value="1"/>
</dbReference>
<dbReference type="GO" id="GO:0032259">
    <property type="term" value="P:methylation"/>
    <property type="evidence" value="ECO:0007669"/>
    <property type="project" value="UniProtKB-KW"/>
</dbReference>
<sequence length="281" mass="32245">MMGKLFLVATPIGNLQDITLRGLEVLKNVDLIAAEDTRHSLKLLNHFNIKKPLVSYHKYNENEKSMELIKKLKDGYNIALISDAGTPGISDPGSIMVRNCIKYGMNFEIIPGATAVTTALVYSGLDTSKFIFIGFLPRDVKSKMGILEDMAERRETLIFYEAPHRLLNTLKQMRTALGNRYAAVCRELTKIHEEILRSTLEEILNYYENREIRGEFVIVVKGKSEEEFMREKRQKWINLSVEEHIKMYMDVGLSKKESVKKVAKDRNVSKSDIYIHSINLQ</sequence>
<proteinExistence type="inferred from homology"/>
<comment type="subcellular location">
    <subcellularLocation>
        <location evidence="6">Cytoplasm</location>
    </subcellularLocation>
</comment>
<comment type="caution">
    <text evidence="8">The sequence shown here is derived from an EMBL/GenBank/DDBJ whole genome shotgun (WGS) entry which is preliminary data.</text>
</comment>
<gene>
    <name evidence="6 8" type="primary">rsmI</name>
    <name evidence="8" type="ORF">LN736_02570</name>
</gene>
<evidence type="ECO:0000313" key="9">
    <source>
        <dbReference type="Proteomes" id="UP001165422"/>
    </source>
</evidence>
<evidence type="ECO:0000256" key="2">
    <source>
        <dbReference type="ARBA" id="ARBA00022552"/>
    </source>
</evidence>
<dbReference type="RefSeq" id="WP_229980731.1">
    <property type="nucleotide sequence ID" value="NZ_JAJJPB010000001.1"/>
</dbReference>
<dbReference type="GO" id="GO:0008168">
    <property type="term" value="F:methyltransferase activity"/>
    <property type="evidence" value="ECO:0007669"/>
    <property type="project" value="UniProtKB-KW"/>
</dbReference>
<evidence type="ECO:0000256" key="5">
    <source>
        <dbReference type="ARBA" id="ARBA00022691"/>
    </source>
</evidence>